<dbReference type="PANTHER" id="PTHR11559">
    <property type="entry name" value="CARBOXYLESTERASE"/>
    <property type="match status" value="1"/>
</dbReference>
<dbReference type="GO" id="GO:0016787">
    <property type="term" value="F:hydrolase activity"/>
    <property type="evidence" value="ECO:0007669"/>
    <property type="project" value="UniProtKB-KW"/>
</dbReference>
<reference evidence="5 6" key="1">
    <citation type="submission" date="2020-01" db="EMBL/GenBank/DDBJ databases">
        <title>Aspergillus terreus IFO 6365 whole genome shotgun sequence.</title>
        <authorList>
            <person name="Kanamasa S."/>
            <person name="Takahashi H."/>
        </authorList>
    </citation>
    <scope>NUCLEOTIDE SEQUENCE [LARGE SCALE GENOMIC DNA]</scope>
    <source>
        <strain evidence="5 6">IFO 6365</strain>
    </source>
</reference>
<dbReference type="Gene3D" id="3.40.50.1820">
    <property type="entry name" value="alpha/beta hydrolase"/>
    <property type="match status" value="1"/>
</dbReference>
<evidence type="ECO:0000256" key="1">
    <source>
        <dbReference type="ARBA" id="ARBA00005964"/>
    </source>
</evidence>
<keyword evidence="6" id="KW-1185">Reference proteome</keyword>
<dbReference type="InterPro" id="IPR019826">
    <property type="entry name" value="Carboxylesterase_B_AS"/>
</dbReference>
<organism evidence="5 6">
    <name type="scientific">Aspergillus terreus</name>
    <dbReference type="NCBI Taxonomy" id="33178"/>
    <lineage>
        <taxon>Eukaryota</taxon>
        <taxon>Fungi</taxon>
        <taxon>Dikarya</taxon>
        <taxon>Ascomycota</taxon>
        <taxon>Pezizomycotina</taxon>
        <taxon>Eurotiomycetes</taxon>
        <taxon>Eurotiomycetidae</taxon>
        <taxon>Eurotiales</taxon>
        <taxon>Aspergillaceae</taxon>
        <taxon>Aspergillus</taxon>
        <taxon>Aspergillus subgen. Circumdati</taxon>
    </lineage>
</organism>
<protein>
    <recommendedName>
        <fullName evidence="3">Carboxylic ester hydrolase</fullName>
        <ecNumber evidence="3">3.1.1.-</ecNumber>
    </recommendedName>
</protein>
<feature type="signal peptide" evidence="3">
    <location>
        <begin position="1"/>
        <end position="20"/>
    </location>
</feature>
<comment type="caution">
    <text evidence="5">The sequence shown here is derived from an EMBL/GenBank/DDBJ whole genome shotgun (WGS) entry which is preliminary data.</text>
</comment>
<dbReference type="Pfam" id="PF00135">
    <property type="entry name" value="COesterase"/>
    <property type="match status" value="1"/>
</dbReference>
<dbReference type="PROSITE" id="PS00122">
    <property type="entry name" value="CARBOXYLESTERASE_B_1"/>
    <property type="match status" value="1"/>
</dbReference>
<dbReference type="InterPro" id="IPR029058">
    <property type="entry name" value="AB_hydrolase_fold"/>
</dbReference>
<evidence type="ECO:0000256" key="3">
    <source>
        <dbReference type="RuleBase" id="RU361235"/>
    </source>
</evidence>
<name>A0A5M3Z9D1_ASPTE</name>
<feature type="chain" id="PRO_5040558027" description="Carboxylic ester hydrolase" evidence="3">
    <location>
        <begin position="21"/>
        <end position="590"/>
    </location>
</feature>
<dbReference type="EMBL" id="BLJY01000010">
    <property type="protein sequence ID" value="GFF19423.1"/>
    <property type="molecule type" value="Genomic_DNA"/>
</dbReference>
<dbReference type="OrthoDB" id="408631at2759"/>
<dbReference type="PROSITE" id="PS00941">
    <property type="entry name" value="CARBOXYLESTERASE_B_2"/>
    <property type="match status" value="1"/>
</dbReference>
<accession>A0A5M3Z9D1</accession>
<dbReference type="SUPFAM" id="SSF53474">
    <property type="entry name" value="alpha/beta-Hydrolases"/>
    <property type="match status" value="1"/>
</dbReference>
<keyword evidence="2 3" id="KW-0378">Hydrolase</keyword>
<sequence length="590" mass="65558">MAFVPRLLVLALLPVILLLGAQVGYRPLGHALQAQTLLSSWLPPLLQDIVLLNRPRVKVRQGTVVGTTFRDGLPQPVEVFRGIPYALPPVGDRRFRRAQPIPDSDNTFDASQFGPRCPGKQLIPIKGNTGSSEDCLTVNVFRPQGVKEKLPVAIYVHGGAYNRGTAAMHNTASMVGWSDKPFIGATFNYRIGALGFLPSTITAEEDILNLGLHDQILLFKWVQDNIEAFGGDPNQVTLFGLSAGAHSIAHHIMNSDLGDTYFHRAIIESGAATSRAVHPYNGRLHEDQFREFVEAAGCKDIPPTEVMRCLRSQPSDAVINASFTVFDRYNPSVRWAFQPVIDGELIKQRPIDAWKSGRWNQVPILTGFNTNEGTYYVPRAMSRSAEFTDFFRTLLPAYSESDIRTIDALYPDPATDPSSPYVETRDIPVGAQYKRVEAAYGHYAYACPVRQTATFASQGQEVPVFLYRWAVNKTVLTGANHGDQMPYETFNPEVREISPTQEEIAGMLHAYFTSFIVAGDPNAVPGRYPHRPLWENYDASVQEGKRIMVFGEGNDERAGGGHVGVPAQMVEDEWSRRECDFWWTKAGISD</sequence>
<dbReference type="EC" id="3.1.1.-" evidence="3"/>
<keyword evidence="3" id="KW-0732">Signal</keyword>
<evidence type="ECO:0000313" key="5">
    <source>
        <dbReference type="EMBL" id="GFF19423.1"/>
    </source>
</evidence>
<evidence type="ECO:0000256" key="2">
    <source>
        <dbReference type="ARBA" id="ARBA00022801"/>
    </source>
</evidence>
<dbReference type="InterPro" id="IPR019819">
    <property type="entry name" value="Carboxylesterase_B_CS"/>
</dbReference>
<dbReference type="AlphaFoldDB" id="A0A5M3Z9D1"/>
<proteinExistence type="inferred from homology"/>
<evidence type="ECO:0000313" key="6">
    <source>
        <dbReference type="Proteomes" id="UP000452235"/>
    </source>
</evidence>
<feature type="domain" description="Carboxylesterase type B" evidence="4">
    <location>
        <begin position="55"/>
        <end position="543"/>
    </location>
</feature>
<dbReference type="InterPro" id="IPR002018">
    <property type="entry name" value="CarbesteraseB"/>
</dbReference>
<evidence type="ECO:0000259" key="4">
    <source>
        <dbReference type="Pfam" id="PF00135"/>
    </source>
</evidence>
<dbReference type="VEuPathDB" id="FungiDB:ATEG_08670"/>
<dbReference type="FunFam" id="3.40.50.1820:FF:000263">
    <property type="entry name" value="Carboxylic ester hydrolase"/>
    <property type="match status" value="1"/>
</dbReference>
<dbReference type="InterPro" id="IPR050309">
    <property type="entry name" value="Type-B_Carboxylest/Lipase"/>
</dbReference>
<gene>
    <name evidence="5" type="ORF">ATEIFO6365_0010019600</name>
</gene>
<dbReference type="Proteomes" id="UP000452235">
    <property type="component" value="Unassembled WGS sequence"/>
</dbReference>
<comment type="similarity">
    <text evidence="1 3">Belongs to the type-B carboxylesterase/lipase family.</text>
</comment>